<keyword evidence="12" id="KW-0238">DNA-binding</keyword>
<dbReference type="GO" id="GO:0003677">
    <property type="term" value="F:DNA binding"/>
    <property type="evidence" value="ECO:0007669"/>
    <property type="project" value="UniProtKB-KW"/>
</dbReference>
<evidence type="ECO:0000256" key="7">
    <source>
        <dbReference type="ARBA" id="ARBA00022842"/>
    </source>
</evidence>
<evidence type="ECO:0000313" key="18">
    <source>
        <dbReference type="Proteomes" id="UP000800041"/>
    </source>
</evidence>
<keyword evidence="9" id="KW-0229">DNA integration</keyword>
<evidence type="ECO:0000256" key="12">
    <source>
        <dbReference type="ARBA" id="ARBA00023125"/>
    </source>
</evidence>
<protein>
    <recommendedName>
        <fullName evidence="16">Integrase catalytic domain-containing protein</fullName>
    </recommendedName>
</protein>
<keyword evidence="18" id="KW-1185">Reference proteome</keyword>
<keyword evidence="13" id="KW-0233">DNA recombination</keyword>
<keyword evidence="2" id="KW-0548">Nucleotidyltransferase</keyword>
<keyword evidence="10" id="KW-0695">RNA-directed DNA polymerase</keyword>
<gene>
    <name evidence="17" type="ORF">K402DRAFT_305048</name>
</gene>
<keyword evidence="3" id="KW-0540">Nuclease</keyword>
<evidence type="ECO:0000256" key="5">
    <source>
        <dbReference type="ARBA" id="ARBA00022759"/>
    </source>
</evidence>
<evidence type="ECO:0000256" key="14">
    <source>
        <dbReference type="ARBA" id="ARBA00048173"/>
    </source>
</evidence>
<dbReference type="Gene3D" id="3.30.420.10">
    <property type="entry name" value="Ribonuclease H-like superfamily/Ribonuclease H"/>
    <property type="match status" value="1"/>
</dbReference>
<evidence type="ECO:0000256" key="4">
    <source>
        <dbReference type="ARBA" id="ARBA00022723"/>
    </source>
</evidence>
<dbReference type="InterPro" id="IPR001584">
    <property type="entry name" value="Integrase_cat-core"/>
</dbReference>
<evidence type="ECO:0000259" key="16">
    <source>
        <dbReference type="PROSITE" id="PS50994"/>
    </source>
</evidence>
<feature type="non-terminal residue" evidence="17">
    <location>
        <position position="185"/>
    </location>
</feature>
<keyword evidence="6" id="KW-0378">Hydrolase</keyword>
<keyword evidence="7" id="KW-0460">Magnesium</keyword>
<keyword evidence="8" id="KW-0694">RNA-binding</keyword>
<dbReference type="InterPro" id="IPR036397">
    <property type="entry name" value="RNaseH_sf"/>
</dbReference>
<sequence>VWHERLGHARREVLLHLPRTSIGIAPFGSKFERETTLCRACAMGNNKQQISRVPPSKGNYPFEKTHFDLIHLEEAFNVDKYVLHFYCAYSGYHIAYTLASKGEGEFMRSTQHFVTLTGRWGYTVQIFQTDGEKSLGRQWRNLIHQLGITFQASPPDTQSQNGYAERSGGVIIDMARRIHLASQLP</sequence>
<evidence type="ECO:0000256" key="6">
    <source>
        <dbReference type="ARBA" id="ARBA00022801"/>
    </source>
</evidence>
<dbReference type="GO" id="GO:0004519">
    <property type="term" value="F:endonuclease activity"/>
    <property type="evidence" value="ECO:0007669"/>
    <property type="project" value="UniProtKB-KW"/>
</dbReference>
<dbReference type="GO" id="GO:0016787">
    <property type="term" value="F:hydrolase activity"/>
    <property type="evidence" value="ECO:0007669"/>
    <property type="project" value="UniProtKB-KW"/>
</dbReference>
<dbReference type="EMBL" id="ML977263">
    <property type="protein sequence ID" value="KAF1980574.1"/>
    <property type="molecule type" value="Genomic_DNA"/>
</dbReference>
<dbReference type="GO" id="GO:0003723">
    <property type="term" value="F:RNA binding"/>
    <property type="evidence" value="ECO:0007669"/>
    <property type="project" value="UniProtKB-KW"/>
</dbReference>
<dbReference type="GO" id="GO:0015074">
    <property type="term" value="P:DNA integration"/>
    <property type="evidence" value="ECO:0007669"/>
    <property type="project" value="UniProtKB-KW"/>
</dbReference>
<dbReference type="GO" id="GO:0005634">
    <property type="term" value="C:nucleus"/>
    <property type="evidence" value="ECO:0007669"/>
    <property type="project" value="UniProtKB-ARBA"/>
</dbReference>
<reference evidence="17" key="1">
    <citation type="journal article" date="2020" name="Stud. Mycol.">
        <title>101 Dothideomycetes genomes: a test case for predicting lifestyles and emergence of pathogens.</title>
        <authorList>
            <person name="Haridas S."/>
            <person name="Albert R."/>
            <person name="Binder M."/>
            <person name="Bloem J."/>
            <person name="Labutti K."/>
            <person name="Salamov A."/>
            <person name="Andreopoulos B."/>
            <person name="Baker S."/>
            <person name="Barry K."/>
            <person name="Bills G."/>
            <person name="Bluhm B."/>
            <person name="Cannon C."/>
            <person name="Castanera R."/>
            <person name="Culley D."/>
            <person name="Daum C."/>
            <person name="Ezra D."/>
            <person name="Gonzalez J."/>
            <person name="Henrissat B."/>
            <person name="Kuo A."/>
            <person name="Liang C."/>
            <person name="Lipzen A."/>
            <person name="Lutzoni F."/>
            <person name="Magnuson J."/>
            <person name="Mondo S."/>
            <person name="Nolan M."/>
            <person name="Ohm R."/>
            <person name="Pangilinan J."/>
            <person name="Park H.-J."/>
            <person name="Ramirez L."/>
            <person name="Alfaro M."/>
            <person name="Sun H."/>
            <person name="Tritt A."/>
            <person name="Yoshinaga Y."/>
            <person name="Zwiers L.-H."/>
            <person name="Turgeon B."/>
            <person name="Goodwin S."/>
            <person name="Spatafora J."/>
            <person name="Crous P."/>
            <person name="Grigoriev I."/>
        </authorList>
    </citation>
    <scope>NUCLEOTIDE SEQUENCE</scope>
    <source>
        <strain evidence="17">CBS 113979</strain>
    </source>
</reference>
<evidence type="ECO:0000256" key="11">
    <source>
        <dbReference type="ARBA" id="ARBA00022932"/>
    </source>
</evidence>
<dbReference type="GO" id="GO:0003887">
    <property type="term" value="F:DNA-directed DNA polymerase activity"/>
    <property type="evidence" value="ECO:0007669"/>
    <property type="project" value="UniProtKB-KW"/>
</dbReference>
<evidence type="ECO:0000256" key="15">
    <source>
        <dbReference type="ARBA" id="ARBA00049244"/>
    </source>
</evidence>
<keyword evidence="11" id="KW-0239">DNA-directed DNA polymerase</keyword>
<evidence type="ECO:0000256" key="1">
    <source>
        <dbReference type="ARBA" id="ARBA00022578"/>
    </source>
</evidence>
<dbReference type="GO" id="GO:0006310">
    <property type="term" value="P:DNA recombination"/>
    <property type="evidence" value="ECO:0007669"/>
    <property type="project" value="UniProtKB-KW"/>
</dbReference>
<dbReference type="AlphaFoldDB" id="A0A6G1GID1"/>
<feature type="non-terminal residue" evidence="17">
    <location>
        <position position="1"/>
    </location>
</feature>
<comment type="catalytic activity">
    <reaction evidence="15">
        <text>DNA(n) + a 2'-deoxyribonucleoside 5'-triphosphate = DNA(n+1) + diphosphate</text>
        <dbReference type="Rhea" id="RHEA:22508"/>
        <dbReference type="Rhea" id="RHEA-COMP:17339"/>
        <dbReference type="Rhea" id="RHEA-COMP:17340"/>
        <dbReference type="ChEBI" id="CHEBI:33019"/>
        <dbReference type="ChEBI" id="CHEBI:61560"/>
        <dbReference type="ChEBI" id="CHEBI:173112"/>
        <dbReference type="EC" id="2.7.7.7"/>
    </reaction>
</comment>
<comment type="catalytic activity">
    <reaction evidence="14">
        <text>DNA(n) + a 2'-deoxyribonucleoside 5'-triphosphate = DNA(n+1) + diphosphate</text>
        <dbReference type="Rhea" id="RHEA:22508"/>
        <dbReference type="Rhea" id="RHEA-COMP:17339"/>
        <dbReference type="Rhea" id="RHEA-COMP:17340"/>
        <dbReference type="ChEBI" id="CHEBI:33019"/>
        <dbReference type="ChEBI" id="CHEBI:61560"/>
        <dbReference type="ChEBI" id="CHEBI:173112"/>
        <dbReference type="EC" id="2.7.7.49"/>
    </reaction>
</comment>
<dbReference type="GO" id="GO:0003964">
    <property type="term" value="F:RNA-directed DNA polymerase activity"/>
    <property type="evidence" value="ECO:0007669"/>
    <property type="project" value="UniProtKB-KW"/>
</dbReference>
<organism evidence="17 18">
    <name type="scientific">Aulographum hederae CBS 113979</name>
    <dbReference type="NCBI Taxonomy" id="1176131"/>
    <lineage>
        <taxon>Eukaryota</taxon>
        <taxon>Fungi</taxon>
        <taxon>Dikarya</taxon>
        <taxon>Ascomycota</taxon>
        <taxon>Pezizomycotina</taxon>
        <taxon>Dothideomycetes</taxon>
        <taxon>Pleosporomycetidae</taxon>
        <taxon>Aulographales</taxon>
        <taxon>Aulographaceae</taxon>
    </lineage>
</organism>
<keyword evidence="1" id="KW-0815">Transposition</keyword>
<dbReference type="InterPro" id="IPR012337">
    <property type="entry name" value="RNaseH-like_sf"/>
</dbReference>
<evidence type="ECO:0000256" key="10">
    <source>
        <dbReference type="ARBA" id="ARBA00022918"/>
    </source>
</evidence>
<dbReference type="SUPFAM" id="SSF53098">
    <property type="entry name" value="Ribonuclease H-like"/>
    <property type="match status" value="1"/>
</dbReference>
<keyword evidence="5" id="KW-0255">Endonuclease</keyword>
<dbReference type="PANTHER" id="PTHR42648">
    <property type="entry name" value="TRANSPOSASE, PUTATIVE-RELATED"/>
    <property type="match status" value="1"/>
</dbReference>
<evidence type="ECO:0000256" key="2">
    <source>
        <dbReference type="ARBA" id="ARBA00022695"/>
    </source>
</evidence>
<evidence type="ECO:0000313" key="17">
    <source>
        <dbReference type="EMBL" id="KAF1980574.1"/>
    </source>
</evidence>
<dbReference type="Proteomes" id="UP000800041">
    <property type="component" value="Unassembled WGS sequence"/>
</dbReference>
<evidence type="ECO:0000256" key="9">
    <source>
        <dbReference type="ARBA" id="ARBA00022908"/>
    </source>
</evidence>
<proteinExistence type="predicted"/>
<evidence type="ECO:0000256" key="8">
    <source>
        <dbReference type="ARBA" id="ARBA00022884"/>
    </source>
</evidence>
<dbReference type="GO" id="GO:0046872">
    <property type="term" value="F:metal ion binding"/>
    <property type="evidence" value="ECO:0007669"/>
    <property type="project" value="UniProtKB-KW"/>
</dbReference>
<dbReference type="GO" id="GO:0032196">
    <property type="term" value="P:transposition"/>
    <property type="evidence" value="ECO:0007669"/>
    <property type="project" value="UniProtKB-KW"/>
</dbReference>
<evidence type="ECO:0000256" key="3">
    <source>
        <dbReference type="ARBA" id="ARBA00022722"/>
    </source>
</evidence>
<feature type="domain" description="Integrase catalytic" evidence="16">
    <location>
        <begin position="57"/>
        <end position="185"/>
    </location>
</feature>
<dbReference type="PROSITE" id="PS50994">
    <property type="entry name" value="INTEGRASE"/>
    <property type="match status" value="1"/>
</dbReference>
<accession>A0A6G1GID1</accession>
<keyword evidence="4" id="KW-0479">Metal-binding</keyword>
<dbReference type="PANTHER" id="PTHR42648:SF11">
    <property type="entry name" value="TRANSPOSON TY4-P GAG-POL POLYPROTEIN"/>
    <property type="match status" value="1"/>
</dbReference>
<name>A0A6G1GID1_9PEZI</name>
<evidence type="ECO:0000256" key="13">
    <source>
        <dbReference type="ARBA" id="ARBA00023172"/>
    </source>
</evidence>
<dbReference type="OrthoDB" id="3713149at2759"/>
<dbReference type="InterPro" id="IPR039537">
    <property type="entry name" value="Retrotran_Ty1/copia-like"/>
</dbReference>
<keyword evidence="11" id="KW-0808">Transferase</keyword>